<gene>
    <name evidence="1" type="ORF">COX44_01140</name>
</gene>
<organism evidence="1 2">
    <name type="scientific">Candidatus Portnoybacteria bacterium CG23_combo_of_CG06-09_8_20_14_all_37_13</name>
    <dbReference type="NCBI Taxonomy" id="1974819"/>
    <lineage>
        <taxon>Bacteria</taxon>
        <taxon>Candidatus Portnoyibacteriota</taxon>
    </lineage>
</organism>
<evidence type="ECO:0000313" key="1">
    <source>
        <dbReference type="EMBL" id="PIP17204.1"/>
    </source>
</evidence>
<dbReference type="AlphaFoldDB" id="A0A2G9YDB3"/>
<accession>A0A2G9YDB3</accession>
<sequence>MLEFLAESWRALLFFGGIAFVIGLCFGEGMKSRIIGALIYAMMVMTDSGYSIKQLVVESMLKLDALKNQSWSYGPPATYVKDVWVLSYHHRNPYIE</sequence>
<dbReference type="EMBL" id="PCRH01000025">
    <property type="protein sequence ID" value="PIP17204.1"/>
    <property type="molecule type" value="Genomic_DNA"/>
</dbReference>
<name>A0A2G9YDB3_9BACT</name>
<comment type="caution">
    <text evidence="1">The sequence shown here is derived from an EMBL/GenBank/DDBJ whole genome shotgun (WGS) entry which is preliminary data.</text>
</comment>
<evidence type="ECO:0000313" key="2">
    <source>
        <dbReference type="Proteomes" id="UP000231480"/>
    </source>
</evidence>
<reference evidence="1 2" key="1">
    <citation type="submission" date="2017-09" db="EMBL/GenBank/DDBJ databases">
        <title>Depth-based differentiation of microbial function through sediment-hosted aquifers and enrichment of novel symbionts in the deep terrestrial subsurface.</title>
        <authorList>
            <person name="Probst A.J."/>
            <person name="Ladd B."/>
            <person name="Jarett J.K."/>
            <person name="Geller-Mcgrath D.E."/>
            <person name="Sieber C.M."/>
            <person name="Emerson J.B."/>
            <person name="Anantharaman K."/>
            <person name="Thomas B.C."/>
            <person name="Malmstrom R."/>
            <person name="Stieglmeier M."/>
            <person name="Klingl A."/>
            <person name="Woyke T."/>
            <person name="Ryan C.M."/>
            <person name="Banfield J.F."/>
        </authorList>
    </citation>
    <scope>NUCLEOTIDE SEQUENCE [LARGE SCALE GENOMIC DNA]</scope>
    <source>
        <strain evidence="1">CG23_combo_of_CG06-09_8_20_14_all_37_13</strain>
    </source>
</reference>
<proteinExistence type="predicted"/>
<dbReference type="Proteomes" id="UP000231480">
    <property type="component" value="Unassembled WGS sequence"/>
</dbReference>
<protein>
    <submittedName>
        <fullName evidence="1">Uncharacterized protein</fullName>
    </submittedName>
</protein>